<evidence type="ECO:0000313" key="8">
    <source>
        <dbReference type="EMBL" id="PJF18654.1"/>
    </source>
</evidence>
<dbReference type="STRING" id="1246581.A0A2H9TLN6"/>
<organism evidence="8 9">
    <name type="scientific">Paramicrosporidium saccamoebae</name>
    <dbReference type="NCBI Taxonomy" id="1246581"/>
    <lineage>
        <taxon>Eukaryota</taxon>
        <taxon>Fungi</taxon>
        <taxon>Fungi incertae sedis</taxon>
        <taxon>Cryptomycota</taxon>
        <taxon>Cryptomycota incertae sedis</taxon>
        <taxon>Paramicrosporidium</taxon>
    </lineage>
</organism>
<evidence type="ECO:0000259" key="7">
    <source>
        <dbReference type="Pfam" id="PF12832"/>
    </source>
</evidence>
<dbReference type="InterPro" id="IPR024989">
    <property type="entry name" value="MFS_assoc_dom"/>
</dbReference>
<feature type="transmembrane region" description="Helical" evidence="6">
    <location>
        <begin position="88"/>
        <end position="105"/>
    </location>
</feature>
<gene>
    <name evidence="8" type="ORF">PSACC_01530</name>
</gene>
<evidence type="ECO:0000256" key="1">
    <source>
        <dbReference type="ARBA" id="ARBA00004141"/>
    </source>
</evidence>
<dbReference type="EMBL" id="MTSL01000108">
    <property type="protein sequence ID" value="PJF18654.1"/>
    <property type="molecule type" value="Genomic_DNA"/>
</dbReference>
<dbReference type="Gene3D" id="1.20.1250.20">
    <property type="entry name" value="MFS general substrate transporter like domains"/>
    <property type="match status" value="2"/>
</dbReference>
<feature type="transmembrane region" description="Helical" evidence="6">
    <location>
        <begin position="188"/>
        <end position="209"/>
    </location>
</feature>
<dbReference type="Pfam" id="PF12832">
    <property type="entry name" value="MFS_1_like"/>
    <property type="match status" value="1"/>
</dbReference>
<evidence type="ECO:0000256" key="4">
    <source>
        <dbReference type="ARBA" id="ARBA00022989"/>
    </source>
</evidence>
<dbReference type="OrthoDB" id="515887at2759"/>
<feature type="domain" description="Major facilitator superfamily associated" evidence="7">
    <location>
        <begin position="26"/>
        <end position="402"/>
    </location>
</feature>
<evidence type="ECO:0000313" key="9">
    <source>
        <dbReference type="Proteomes" id="UP000240830"/>
    </source>
</evidence>
<comment type="caution">
    <text evidence="8">The sequence shown here is derived from an EMBL/GenBank/DDBJ whole genome shotgun (WGS) entry which is preliminary data.</text>
</comment>
<dbReference type="InterPro" id="IPR051717">
    <property type="entry name" value="MFS_MFSD6"/>
</dbReference>
<feature type="transmembrane region" description="Helical" evidence="6">
    <location>
        <begin position="311"/>
        <end position="330"/>
    </location>
</feature>
<feature type="transmembrane region" description="Helical" evidence="6">
    <location>
        <begin position="31"/>
        <end position="49"/>
    </location>
</feature>
<dbReference type="SUPFAM" id="SSF103473">
    <property type="entry name" value="MFS general substrate transporter"/>
    <property type="match status" value="2"/>
</dbReference>
<feature type="transmembrane region" description="Helical" evidence="6">
    <location>
        <begin position="372"/>
        <end position="394"/>
    </location>
</feature>
<proteinExistence type="inferred from homology"/>
<dbReference type="Proteomes" id="UP000240830">
    <property type="component" value="Unassembled WGS sequence"/>
</dbReference>
<name>A0A2H9TLN6_9FUNG</name>
<feature type="transmembrane region" description="Helical" evidence="6">
    <location>
        <begin position="401"/>
        <end position="427"/>
    </location>
</feature>
<feature type="transmembrane region" description="Helical" evidence="6">
    <location>
        <begin position="61"/>
        <end position="82"/>
    </location>
</feature>
<keyword evidence="5 6" id="KW-0472">Membrane</keyword>
<dbReference type="GO" id="GO:0016020">
    <property type="term" value="C:membrane"/>
    <property type="evidence" value="ECO:0007669"/>
    <property type="project" value="UniProtKB-SubCell"/>
</dbReference>
<dbReference type="PANTHER" id="PTHR16172:SF41">
    <property type="entry name" value="MAJOR FACILITATOR SUPERFAMILY DOMAIN-CONTAINING PROTEIN 6-LIKE"/>
    <property type="match status" value="1"/>
</dbReference>
<comment type="subcellular location">
    <subcellularLocation>
        <location evidence="1">Membrane</location>
        <topology evidence="1">Multi-pass membrane protein</topology>
    </subcellularLocation>
</comment>
<keyword evidence="4 6" id="KW-1133">Transmembrane helix</keyword>
<dbReference type="PANTHER" id="PTHR16172">
    <property type="entry name" value="MAJOR FACILITATOR SUPERFAMILY DOMAIN-CONTAINING PROTEIN 6-LIKE"/>
    <property type="match status" value="1"/>
</dbReference>
<reference evidence="8 9" key="1">
    <citation type="submission" date="2016-10" db="EMBL/GenBank/DDBJ databases">
        <title>The genome of Paramicrosporidium saccamoebae is the missing link in understanding Cryptomycota and Microsporidia evolution.</title>
        <authorList>
            <person name="Quandt C.A."/>
            <person name="Beaudet D."/>
            <person name="Corsaro D."/>
            <person name="Michel R."/>
            <person name="Corradi N."/>
            <person name="James T."/>
        </authorList>
    </citation>
    <scope>NUCLEOTIDE SEQUENCE [LARGE SCALE GENOMIC DNA]</scope>
    <source>
        <strain evidence="8 9">KSL3</strain>
    </source>
</reference>
<accession>A0A2H9TLN6</accession>
<protein>
    <submittedName>
        <fullName evidence="8">Major facilitator superfamily permease</fullName>
    </submittedName>
</protein>
<evidence type="ECO:0000256" key="3">
    <source>
        <dbReference type="ARBA" id="ARBA00022692"/>
    </source>
</evidence>
<keyword evidence="3 6" id="KW-0812">Transmembrane</keyword>
<evidence type="ECO:0000256" key="6">
    <source>
        <dbReference type="SAM" id="Phobius"/>
    </source>
</evidence>
<comment type="similarity">
    <text evidence="2">Belongs to the major facilitator superfamily. MFSD6 family.</text>
</comment>
<feature type="transmembrane region" description="Helical" evidence="6">
    <location>
        <begin position="283"/>
        <end position="304"/>
    </location>
</feature>
<feature type="transmembrane region" description="Helical" evidence="6">
    <location>
        <begin position="117"/>
        <end position="136"/>
    </location>
</feature>
<evidence type="ECO:0000256" key="5">
    <source>
        <dbReference type="ARBA" id="ARBA00023136"/>
    </source>
</evidence>
<sequence>MTSSPTTPLSAKSPSWWQSQDRRHLLSTKLIYFWTGSLMNMFYVYRPCFFEEYLGFRSKKMGYAMAVFNIGSIIGVTLWSRLADVRGIHKGLFIALCLGMSVTFEGITVKRLVPEEYWLWLTCVVMGLFGLVYGGLSPLMDFQILRLLKDIYQVEQTLYSRQVLFGTIAYGLTTEGLGHLVKNFGAHVLLYTFPIVSIITAAVVFLVGASSSTPRMSDPSLNTLDAAGPGRASILQTIRVIASPRFLLFLSVILSIGMGRQIMNLFLPTYLASTVGLEKDQIGRVYLCSSFFSIIFLFSGPYLLRKLGVRLMLLVGLGAMTIRLGAYNYVTDRHAVIAVELLNGISFSFTHMGGVREAAQCAPEGWEATFQALYTATYVQIPAVFGSFIGGYLYEEYTGAVLLWGAACVSAGAFVIFSIFVIVGMFWQDRPCHNRYCISNEPGCEKP</sequence>
<dbReference type="AlphaFoldDB" id="A0A2H9TLN6"/>
<dbReference type="InterPro" id="IPR036259">
    <property type="entry name" value="MFS_trans_sf"/>
</dbReference>
<feature type="transmembrane region" description="Helical" evidence="6">
    <location>
        <begin position="246"/>
        <end position="263"/>
    </location>
</feature>
<evidence type="ECO:0000256" key="2">
    <source>
        <dbReference type="ARBA" id="ARBA00005241"/>
    </source>
</evidence>
<keyword evidence="9" id="KW-1185">Reference proteome</keyword>